<gene>
    <name evidence="2" type="ORF">EGH24_10050</name>
</gene>
<accession>A0A8J8PAU2</accession>
<dbReference type="OrthoDB" id="59565at2157"/>
<feature type="compositionally biased region" description="Acidic residues" evidence="1">
    <location>
        <begin position="1"/>
        <end position="31"/>
    </location>
</feature>
<proteinExistence type="predicted"/>
<dbReference type="InterPro" id="IPR011991">
    <property type="entry name" value="ArsR-like_HTH"/>
</dbReference>
<comment type="caution">
    <text evidence="2">The sequence shown here is derived from an EMBL/GenBank/DDBJ whole genome shotgun (WGS) entry which is preliminary data.</text>
</comment>
<dbReference type="InterPro" id="IPR036388">
    <property type="entry name" value="WH-like_DNA-bd_sf"/>
</dbReference>
<reference evidence="2" key="1">
    <citation type="submission" date="2019-02" db="EMBL/GenBank/DDBJ databases">
        <title>Halonotius sp. a new haloarchaeum isolated from saline soil.</title>
        <authorList>
            <person name="Duran-Viseras A."/>
            <person name="Sanchez-Porro C."/>
            <person name="Ventosa A."/>
        </authorList>
    </citation>
    <scope>NUCLEOTIDE SEQUENCE</scope>
    <source>
        <strain evidence="2">F15B</strain>
    </source>
</reference>
<keyword evidence="3" id="KW-1185">Reference proteome</keyword>
<dbReference type="Proteomes" id="UP000705823">
    <property type="component" value="Unassembled WGS sequence"/>
</dbReference>
<protein>
    <submittedName>
        <fullName evidence="2">ArsR family transcriptional regulator</fullName>
    </submittedName>
</protein>
<feature type="compositionally biased region" description="Basic and acidic residues" evidence="1">
    <location>
        <begin position="37"/>
        <end position="46"/>
    </location>
</feature>
<dbReference type="Pfam" id="PF13412">
    <property type="entry name" value="HTH_24"/>
    <property type="match status" value="1"/>
</dbReference>
<organism evidence="2 3">
    <name type="scientific">Halonotius terrestris</name>
    <dbReference type="NCBI Taxonomy" id="2487750"/>
    <lineage>
        <taxon>Archaea</taxon>
        <taxon>Methanobacteriati</taxon>
        <taxon>Methanobacteriota</taxon>
        <taxon>Stenosarchaea group</taxon>
        <taxon>Halobacteria</taxon>
        <taxon>Halobacteriales</taxon>
        <taxon>Haloferacaceae</taxon>
        <taxon>Halonotius</taxon>
    </lineage>
</organism>
<evidence type="ECO:0000256" key="1">
    <source>
        <dbReference type="SAM" id="MobiDB-lite"/>
    </source>
</evidence>
<dbReference type="RefSeq" id="WP_142980017.1">
    <property type="nucleotide sequence ID" value="NZ_RKLU01000004.1"/>
</dbReference>
<dbReference type="EMBL" id="RKLU01000004">
    <property type="protein sequence ID" value="TQQ79825.1"/>
    <property type="molecule type" value="Genomic_DNA"/>
</dbReference>
<feature type="compositionally biased region" description="Acidic residues" evidence="1">
    <location>
        <begin position="180"/>
        <end position="224"/>
    </location>
</feature>
<dbReference type="InterPro" id="IPR036390">
    <property type="entry name" value="WH_DNA-bd_sf"/>
</dbReference>
<evidence type="ECO:0000313" key="3">
    <source>
        <dbReference type="Proteomes" id="UP000705823"/>
    </source>
</evidence>
<dbReference type="Gene3D" id="1.10.10.10">
    <property type="entry name" value="Winged helix-like DNA-binding domain superfamily/Winged helix DNA-binding domain"/>
    <property type="match status" value="1"/>
</dbReference>
<name>A0A8J8PAU2_9EURY</name>
<feature type="region of interest" description="Disordered" evidence="1">
    <location>
        <begin position="113"/>
        <end position="134"/>
    </location>
</feature>
<sequence>MSETPSDDTGEETDTSEFDAEDAFDDDEFEEGGSGGARKELQKTKQRLEEEADRAVSEFDEGVVDLLAWLLDTETRARIYVYLRQNPHSTSDEIADGTGLYPSTVREAVADLHEEDTVRRQKRDSDSAGNNPYEYEAIAPSNLVRGVVGQVQRELNTVFNLEDRFGDDDDDCGPVTITVDGDESDSDDAGDDATDEDAVEIDIEDAEAEDDMSEDGDGDDEKDN</sequence>
<feature type="region of interest" description="Disordered" evidence="1">
    <location>
        <begin position="1"/>
        <end position="46"/>
    </location>
</feature>
<dbReference type="AlphaFoldDB" id="A0A8J8PAU2"/>
<feature type="compositionally biased region" description="Basic and acidic residues" evidence="1">
    <location>
        <begin position="113"/>
        <end position="126"/>
    </location>
</feature>
<dbReference type="CDD" id="cd00090">
    <property type="entry name" value="HTH_ARSR"/>
    <property type="match status" value="1"/>
</dbReference>
<feature type="region of interest" description="Disordered" evidence="1">
    <location>
        <begin position="163"/>
        <end position="224"/>
    </location>
</feature>
<evidence type="ECO:0000313" key="2">
    <source>
        <dbReference type="EMBL" id="TQQ79825.1"/>
    </source>
</evidence>
<dbReference type="SUPFAM" id="SSF46785">
    <property type="entry name" value="Winged helix' DNA-binding domain"/>
    <property type="match status" value="1"/>
</dbReference>